<dbReference type="AlphaFoldDB" id="A0A183U7N2"/>
<dbReference type="WBParaSite" id="TCNE_0000450201-mRNA-1">
    <property type="protein sequence ID" value="TCNE_0000450201-mRNA-1"/>
    <property type="gene ID" value="TCNE_0000450201"/>
</dbReference>
<dbReference type="EMBL" id="UYWY01007747">
    <property type="protein sequence ID" value="VDM30391.1"/>
    <property type="molecule type" value="Genomic_DNA"/>
</dbReference>
<protein>
    <submittedName>
        <fullName evidence="4">Secreted protein</fullName>
    </submittedName>
</protein>
<evidence type="ECO:0000256" key="1">
    <source>
        <dbReference type="SAM" id="SignalP"/>
    </source>
</evidence>
<evidence type="ECO:0000313" key="2">
    <source>
        <dbReference type="EMBL" id="VDM30391.1"/>
    </source>
</evidence>
<accession>A0A183U7N2</accession>
<keyword evidence="3" id="KW-1185">Reference proteome</keyword>
<proteinExistence type="predicted"/>
<sequence length="66" mass="7527">MKLSGQRHAIFFILMSCSWWSHCYHDFTDSVDCVFLVPIGEGACVELDDGARKFASYTCMEQKKGE</sequence>
<feature type="signal peptide" evidence="1">
    <location>
        <begin position="1"/>
        <end position="23"/>
    </location>
</feature>
<gene>
    <name evidence="2" type="ORF">TCNE_LOCUS4501</name>
</gene>
<name>A0A183U7N2_TOXCA</name>
<reference evidence="4" key="1">
    <citation type="submission" date="2016-06" db="UniProtKB">
        <authorList>
            <consortium name="WormBaseParasite"/>
        </authorList>
    </citation>
    <scope>IDENTIFICATION</scope>
</reference>
<organism evidence="3 4">
    <name type="scientific">Toxocara canis</name>
    <name type="common">Canine roundworm</name>
    <dbReference type="NCBI Taxonomy" id="6265"/>
    <lineage>
        <taxon>Eukaryota</taxon>
        <taxon>Metazoa</taxon>
        <taxon>Ecdysozoa</taxon>
        <taxon>Nematoda</taxon>
        <taxon>Chromadorea</taxon>
        <taxon>Rhabditida</taxon>
        <taxon>Spirurina</taxon>
        <taxon>Ascaridomorpha</taxon>
        <taxon>Ascaridoidea</taxon>
        <taxon>Toxocaridae</taxon>
        <taxon>Toxocara</taxon>
    </lineage>
</organism>
<feature type="chain" id="PRO_5044553035" evidence="1">
    <location>
        <begin position="24"/>
        <end position="66"/>
    </location>
</feature>
<evidence type="ECO:0000313" key="4">
    <source>
        <dbReference type="WBParaSite" id="TCNE_0000450201-mRNA-1"/>
    </source>
</evidence>
<keyword evidence="1" id="KW-0732">Signal</keyword>
<reference evidence="2 3" key="2">
    <citation type="submission" date="2018-11" db="EMBL/GenBank/DDBJ databases">
        <authorList>
            <consortium name="Pathogen Informatics"/>
        </authorList>
    </citation>
    <scope>NUCLEOTIDE SEQUENCE [LARGE SCALE GENOMIC DNA]</scope>
</reference>
<dbReference type="Proteomes" id="UP000050794">
    <property type="component" value="Unassembled WGS sequence"/>
</dbReference>
<evidence type="ECO:0000313" key="3">
    <source>
        <dbReference type="Proteomes" id="UP000050794"/>
    </source>
</evidence>